<sequence length="94" mass="10058">MYIMAALKKNTSSLCFMAVLMVAIMATALLSSCDARKEMDHEPAAAFSVPAPCYSKDLPNCTDDKCKKFCAVPGKPPVPGAFCNDKSSCCCPVR</sequence>
<evidence type="ECO:0000313" key="1">
    <source>
        <dbReference type="EnsemblPlants" id="AVESA.00010b.r2.1AG0015080.1.CDS"/>
    </source>
</evidence>
<proteinExistence type="predicted"/>
<reference evidence="1" key="2">
    <citation type="submission" date="2025-09" db="UniProtKB">
        <authorList>
            <consortium name="EnsemblPlants"/>
        </authorList>
    </citation>
    <scope>IDENTIFICATION</scope>
</reference>
<reference evidence="1" key="1">
    <citation type="submission" date="2021-05" db="EMBL/GenBank/DDBJ databases">
        <authorList>
            <person name="Scholz U."/>
            <person name="Mascher M."/>
            <person name="Fiebig A."/>
        </authorList>
    </citation>
    <scope>NUCLEOTIDE SEQUENCE [LARGE SCALE GENOMIC DNA]</scope>
</reference>
<accession>A0ACD5T9J8</accession>
<organism evidence="1 2">
    <name type="scientific">Avena sativa</name>
    <name type="common">Oat</name>
    <dbReference type="NCBI Taxonomy" id="4498"/>
    <lineage>
        <taxon>Eukaryota</taxon>
        <taxon>Viridiplantae</taxon>
        <taxon>Streptophyta</taxon>
        <taxon>Embryophyta</taxon>
        <taxon>Tracheophyta</taxon>
        <taxon>Spermatophyta</taxon>
        <taxon>Magnoliopsida</taxon>
        <taxon>Liliopsida</taxon>
        <taxon>Poales</taxon>
        <taxon>Poaceae</taxon>
        <taxon>BOP clade</taxon>
        <taxon>Pooideae</taxon>
        <taxon>Poodae</taxon>
        <taxon>Poeae</taxon>
        <taxon>Poeae Chloroplast Group 1 (Aveneae type)</taxon>
        <taxon>Aveninae</taxon>
        <taxon>Avena</taxon>
    </lineage>
</organism>
<name>A0ACD5T9J8_AVESA</name>
<protein>
    <submittedName>
        <fullName evidence="1">Uncharacterized protein</fullName>
    </submittedName>
</protein>
<dbReference type="EnsemblPlants" id="AVESA.00010b.r2.1AG0015080.1">
    <property type="protein sequence ID" value="AVESA.00010b.r2.1AG0015080.1.CDS"/>
    <property type="gene ID" value="AVESA.00010b.r2.1AG0015080"/>
</dbReference>
<dbReference type="Proteomes" id="UP001732700">
    <property type="component" value="Chromosome 1A"/>
</dbReference>
<evidence type="ECO:0000313" key="2">
    <source>
        <dbReference type="Proteomes" id="UP001732700"/>
    </source>
</evidence>
<keyword evidence="2" id="KW-1185">Reference proteome</keyword>